<comment type="caution">
    <text evidence="1">The sequence shown here is derived from an EMBL/GenBank/DDBJ whole genome shotgun (WGS) entry which is preliminary data.</text>
</comment>
<accession>A0ACB9K9H4</accession>
<reference evidence="1 2" key="2">
    <citation type="journal article" date="2022" name="Mol. Ecol. Resour.">
        <title>The genomes of chicory, endive, great burdock and yacon provide insights into Asteraceae paleo-polyploidization history and plant inulin production.</title>
        <authorList>
            <person name="Fan W."/>
            <person name="Wang S."/>
            <person name="Wang H."/>
            <person name="Wang A."/>
            <person name="Jiang F."/>
            <person name="Liu H."/>
            <person name="Zhao H."/>
            <person name="Xu D."/>
            <person name="Zhang Y."/>
        </authorList>
    </citation>
    <scope>NUCLEOTIDE SEQUENCE [LARGE SCALE GENOMIC DNA]</scope>
    <source>
        <strain evidence="2">cv. Yunnan</strain>
        <tissue evidence="1">Leaves</tissue>
    </source>
</reference>
<reference evidence="2" key="1">
    <citation type="journal article" date="2022" name="Mol. Ecol. Resour.">
        <title>The genomes of chicory, endive, great burdock and yacon provide insights into Asteraceae palaeo-polyploidization history and plant inulin production.</title>
        <authorList>
            <person name="Fan W."/>
            <person name="Wang S."/>
            <person name="Wang H."/>
            <person name="Wang A."/>
            <person name="Jiang F."/>
            <person name="Liu H."/>
            <person name="Zhao H."/>
            <person name="Xu D."/>
            <person name="Zhang Y."/>
        </authorList>
    </citation>
    <scope>NUCLEOTIDE SEQUENCE [LARGE SCALE GENOMIC DNA]</scope>
    <source>
        <strain evidence="2">cv. Yunnan</strain>
    </source>
</reference>
<organism evidence="1 2">
    <name type="scientific">Smallanthus sonchifolius</name>
    <dbReference type="NCBI Taxonomy" id="185202"/>
    <lineage>
        <taxon>Eukaryota</taxon>
        <taxon>Viridiplantae</taxon>
        <taxon>Streptophyta</taxon>
        <taxon>Embryophyta</taxon>
        <taxon>Tracheophyta</taxon>
        <taxon>Spermatophyta</taxon>
        <taxon>Magnoliopsida</taxon>
        <taxon>eudicotyledons</taxon>
        <taxon>Gunneridae</taxon>
        <taxon>Pentapetalae</taxon>
        <taxon>asterids</taxon>
        <taxon>campanulids</taxon>
        <taxon>Asterales</taxon>
        <taxon>Asteraceae</taxon>
        <taxon>Asteroideae</taxon>
        <taxon>Heliantheae alliance</taxon>
        <taxon>Millerieae</taxon>
        <taxon>Smallanthus</taxon>
    </lineage>
</organism>
<evidence type="ECO:0000313" key="1">
    <source>
        <dbReference type="EMBL" id="KAI3828922.1"/>
    </source>
</evidence>
<protein>
    <submittedName>
        <fullName evidence="1">Uncharacterized protein</fullName>
    </submittedName>
</protein>
<keyword evidence="2" id="KW-1185">Reference proteome</keyword>
<dbReference type="EMBL" id="CM042018">
    <property type="protein sequence ID" value="KAI3828922.1"/>
    <property type="molecule type" value="Genomic_DNA"/>
</dbReference>
<name>A0ACB9K9H4_9ASTR</name>
<sequence length="86" mass="9974">MPDRCKLCSLCVPNNLLPWLCWLLLHRIFMVWVHCVLHPKHLVLHPKHLVLHTKSEIIGFYSLHAIASYCGTNQFPITVTKGVDFE</sequence>
<evidence type="ECO:0000313" key="2">
    <source>
        <dbReference type="Proteomes" id="UP001056120"/>
    </source>
</evidence>
<dbReference type="Proteomes" id="UP001056120">
    <property type="component" value="Linkage Group LG01"/>
</dbReference>
<gene>
    <name evidence="1" type="ORF">L1987_03033</name>
</gene>
<proteinExistence type="predicted"/>